<name>W1N479_9GAMM</name>
<dbReference type="Pfam" id="PF04214">
    <property type="entry name" value="DUF411"/>
    <property type="match status" value="1"/>
</dbReference>
<dbReference type="STRING" id="1178482.AR456_05485"/>
<organism evidence="2 3">
    <name type="scientific">Halomonas huangheensis</name>
    <dbReference type="NCBI Taxonomy" id="1178482"/>
    <lineage>
        <taxon>Bacteria</taxon>
        <taxon>Pseudomonadati</taxon>
        <taxon>Pseudomonadota</taxon>
        <taxon>Gammaproteobacteria</taxon>
        <taxon>Oceanospirillales</taxon>
        <taxon>Halomonadaceae</taxon>
        <taxon>Halomonas</taxon>
    </lineage>
</organism>
<dbReference type="KEGG" id="hhu:AR456_05485"/>
<dbReference type="Proteomes" id="UP000019113">
    <property type="component" value="Unassembled WGS sequence"/>
</dbReference>
<evidence type="ECO:0000313" key="3">
    <source>
        <dbReference type="Proteomes" id="UP000019113"/>
    </source>
</evidence>
<evidence type="ECO:0000256" key="1">
    <source>
        <dbReference type="SAM" id="SignalP"/>
    </source>
</evidence>
<dbReference type="eggNOG" id="COG3019">
    <property type="taxonomic scope" value="Bacteria"/>
</dbReference>
<evidence type="ECO:0008006" key="4">
    <source>
        <dbReference type="Google" id="ProtNLM"/>
    </source>
</evidence>
<sequence length="147" mass="15833">MNRYTYPLMLSATLMLGSATALAEMPEEATLYKHPQCGCCDEYASFLEEETGVDVTIVETVDLEPIKADAGVPHGLGACHTIEMGNYVIEGHVPLMALQKLFEERPDVDGVGLAGMPVGTPGMPGEQQAPYEVYTFTDGKGTPFMTL</sequence>
<accession>W1N479</accession>
<feature type="chain" id="PRO_5009977317" description="Metal-binding protein" evidence="1">
    <location>
        <begin position="24"/>
        <end position="147"/>
    </location>
</feature>
<dbReference type="PATRIC" id="fig|1178482.3.peg.3414"/>
<dbReference type="RefSeq" id="WP_021820365.1">
    <property type="nucleotide sequence ID" value="NZ_AVBC01000039.1"/>
</dbReference>
<keyword evidence="3" id="KW-1185">Reference proteome</keyword>
<dbReference type="InterPro" id="IPR007332">
    <property type="entry name" value="DUF411"/>
</dbReference>
<evidence type="ECO:0000313" key="2">
    <source>
        <dbReference type="EMBL" id="ERL50313.1"/>
    </source>
</evidence>
<dbReference type="OrthoDB" id="14727at2"/>
<reference evidence="2 3" key="1">
    <citation type="submission" date="2013-08" db="EMBL/GenBank/DDBJ databases">
        <title>draft genome of Halomonas huanghegensis, strain BJGMM-B45T.</title>
        <authorList>
            <person name="Miao C."/>
            <person name="Wan Y."/>
            <person name="Jin W."/>
        </authorList>
    </citation>
    <scope>NUCLEOTIDE SEQUENCE [LARGE SCALE GENOMIC DNA]</scope>
    <source>
        <strain evidence="2 3">BJGMM-B45</strain>
    </source>
</reference>
<gene>
    <name evidence="2" type="ORF">BJB45_04050</name>
</gene>
<feature type="signal peptide" evidence="1">
    <location>
        <begin position="1"/>
        <end position="23"/>
    </location>
</feature>
<dbReference type="EMBL" id="AVBC01000039">
    <property type="protein sequence ID" value="ERL50313.1"/>
    <property type="molecule type" value="Genomic_DNA"/>
</dbReference>
<dbReference type="AlphaFoldDB" id="W1N479"/>
<protein>
    <recommendedName>
        <fullName evidence="4">Metal-binding protein</fullName>
    </recommendedName>
</protein>
<comment type="caution">
    <text evidence="2">The sequence shown here is derived from an EMBL/GenBank/DDBJ whole genome shotgun (WGS) entry which is preliminary data.</text>
</comment>
<keyword evidence="1" id="KW-0732">Signal</keyword>
<proteinExistence type="predicted"/>